<evidence type="ECO:0000256" key="1">
    <source>
        <dbReference type="SAM" id="MobiDB-lite"/>
    </source>
</evidence>
<name>D7BBL1_ALLS1</name>
<dbReference type="Proteomes" id="UP000001916">
    <property type="component" value="Chromosome"/>
</dbReference>
<feature type="region of interest" description="Disordered" evidence="1">
    <location>
        <begin position="20"/>
        <end position="50"/>
    </location>
</feature>
<organism evidence="3 4">
    <name type="scientific">Allomeiothermus silvanus (strain ATCC 700542 / DSM 9946 / NBRC 106475 / NCIMB 13440 / VI-R2)</name>
    <name type="common">Thermus silvanus</name>
    <dbReference type="NCBI Taxonomy" id="526227"/>
    <lineage>
        <taxon>Bacteria</taxon>
        <taxon>Thermotogati</taxon>
        <taxon>Deinococcota</taxon>
        <taxon>Deinococci</taxon>
        <taxon>Thermales</taxon>
        <taxon>Thermaceae</taxon>
        <taxon>Allomeiothermus</taxon>
    </lineage>
</organism>
<keyword evidence="2" id="KW-0812">Transmembrane</keyword>
<gene>
    <name evidence="3" type="ordered locus">Mesil_2624</name>
</gene>
<dbReference type="HOGENOM" id="CLU_926904_0_0_0"/>
<evidence type="ECO:0000313" key="3">
    <source>
        <dbReference type="EMBL" id="ADH64473.1"/>
    </source>
</evidence>
<accession>D7BBL1</accession>
<feature type="compositionally biased region" description="Pro residues" evidence="1">
    <location>
        <begin position="38"/>
        <end position="50"/>
    </location>
</feature>
<keyword evidence="2" id="KW-0472">Membrane</keyword>
<dbReference type="EMBL" id="CP002042">
    <property type="protein sequence ID" value="ADH64473.1"/>
    <property type="molecule type" value="Genomic_DNA"/>
</dbReference>
<evidence type="ECO:0000256" key="2">
    <source>
        <dbReference type="SAM" id="Phobius"/>
    </source>
</evidence>
<dbReference type="Pfam" id="PF07466">
    <property type="entry name" value="DUF1517"/>
    <property type="match status" value="1"/>
</dbReference>
<evidence type="ECO:0000313" key="4">
    <source>
        <dbReference type="Proteomes" id="UP000001916"/>
    </source>
</evidence>
<dbReference type="STRING" id="526227.Mesil_2624"/>
<reference evidence="3 4" key="1">
    <citation type="journal article" date="2010" name="Stand. Genomic Sci.">
        <title>Complete genome sequence of Meiothermus silvanus type strain (VI-R2).</title>
        <authorList>
            <person name="Sikorski J."/>
            <person name="Tindall B.J."/>
            <person name="Lowry S."/>
            <person name="Lucas S."/>
            <person name="Nolan M."/>
            <person name="Copeland A."/>
            <person name="Glavina Del Rio T."/>
            <person name="Tice H."/>
            <person name="Cheng J.F."/>
            <person name="Han C."/>
            <person name="Pitluck S."/>
            <person name="Liolios K."/>
            <person name="Ivanova N."/>
            <person name="Mavromatis K."/>
            <person name="Mikhailova N."/>
            <person name="Pati A."/>
            <person name="Goodwin L."/>
            <person name="Chen A."/>
            <person name="Palaniappan K."/>
            <person name="Land M."/>
            <person name="Hauser L."/>
            <person name="Chang Y.J."/>
            <person name="Jeffries C.D."/>
            <person name="Rohde M."/>
            <person name="Goker M."/>
            <person name="Woyke T."/>
            <person name="Bristow J."/>
            <person name="Eisen J.A."/>
            <person name="Markowitz V."/>
            <person name="Hugenholtz P."/>
            <person name="Kyrpides N.C."/>
            <person name="Klenk H.P."/>
            <person name="Lapidus A."/>
        </authorList>
    </citation>
    <scope>NUCLEOTIDE SEQUENCE [LARGE SCALE GENOMIC DNA]</scope>
    <source>
        <strain evidence="4">ATCC 700542 / DSM 9946 / VI-R2</strain>
    </source>
</reference>
<proteinExistence type="predicted"/>
<dbReference type="OrthoDB" id="32946at2"/>
<evidence type="ECO:0008006" key="5">
    <source>
        <dbReference type="Google" id="ProtNLM"/>
    </source>
</evidence>
<feature type="transmembrane region" description="Helical" evidence="2">
    <location>
        <begin position="74"/>
        <end position="97"/>
    </location>
</feature>
<dbReference type="KEGG" id="msv:Mesil_2624"/>
<sequence length="300" mass="32101">MLLALLGPALLVVGFAQRSGGGAGGRGGFRTPSVPRVNPSPAPSFPLPTPSRPYSTPPVYPVYPAPPVYVTPGIGSGGIGMASIITILVLGLIAYSVMRGLSSAARGGGGLLGAGAPEAEVARLRLALLYSPELQRALRRLAEEADTETPQGLADLVDNAAALLLREQSSWKFGSYENWRGSLEQAEGQFDRWMTEDRSSYVETYRKFEGKVETHEAEYTPRLEPDKRYLLVSLLLAHRGPLPEVPKPLRAAGARQALLALSSSTPLTTLAAYLSWTPEVEGEALNEQDLLTGWPGLELL</sequence>
<dbReference type="RefSeq" id="WP_013159013.1">
    <property type="nucleotide sequence ID" value="NC_014212.1"/>
</dbReference>
<dbReference type="AlphaFoldDB" id="D7BBL1"/>
<keyword evidence="2" id="KW-1133">Transmembrane helix</keyword>
<keyword evidence="4" id="KW-1185">Reference proteome</keyword>
<dbReference type="InterPro" id="IPR053023">
    <property type="entry name" value="FLAP_modulator"/>
</dbReference>
<protein>
    <recommendedName>
        <fullName evidence="5">DUF1517 domain-containing protein</fullName>
    </recommendedName>
</protein>
<dbReference type="eggNOG" id="COG4371">
    <property type="taxonomic scope" value="Bacteria"/>
</dbReference>
<dbReference type="PANTHER" id="PTHR33975:SF2">
    <property type="entry name" value="MYELIN-ASSOCIATED OLIGODENDROCYTE BASIC PROTEIN"/>
    <property type="match status" value="1"/>
</dbReference>
<dbReference type="InterPro" id="IPR010903">
    <property type="entry name" value="DUF1517"/>
</dbReference>
<dbReference type="PANTHER" id="PTHR33975">
    <property type="entry name" value="MYELIN-ASSOCIATED OLIGODENDROCYTE BASIC PROTEIN"/>
    <property type="match status" value="1"/>
</dbReference>